<dbReference type="Proteomes" id="UP001283366">
    <property type="component" value="Unassembled WGS sequence"/>
</dbReference>
<dbReference type="PANTHER" id="PTHR30579">
    <property type="entry name" value="TRANSCRIPTIONAL REGULATOR"/>
    <property type="match status" value="1"/>
</dbReference>
<keyword evidence="10" id="KW-1185">Reference proteome</keyword>
<evidence type="ECO:0000256" key="3">
    <source>
        <dbReference type="ARBA" id="ARBA00023125"/>
    </source>
</evidence>
<dbReference type="PRINTS" id="PR00039">
    <property type="entry name" value="HTHLYSR"/>
</dbReference>
<evidence type="ECO:0000313" key="8">
    <source>
        <dbReference type="EMBL" id="SMS01120.1"/>
    </source>
</evidence>
<dbReference type="RefSeq" id="WP_087481141.1">
    <property type="nucleotide sequence ID" value="NZ_AP024884.1"/>
</dbReference>
<comment type="similarity">
    <text evidence="1">Belongs to the LysR transcriptional regulatory family.</text>
</comment>
<dbReference type="GO" id="GO:0003700">
    <property type="term" value="F:DNA-binding transcription factor activity"/>
    <property type="evidence" value="ECO:0007669"/>
    <property type="project" value="InterPro"/>
</dbReference>
<keyword evidence="3" id="KW-0238">DNA-binding</keyword>
<dbReference type="Proteomes" id="UP000196125">
    <property type="component" value="Unassembled WGS sequence"/>
</dbReference>
<dbReference type="InterPro" id="IPR036390">
    <property type="entry name" value="WH_DNA-bd_sf"/>
</dbReference>
<dbReference type="EMBL" id="FXXI01000003">
    <property type="protein sequence ID" value="SMS01120.1"/>
    <property type="molecule type" value="Genomic_DNA"/>
</dbReference>
<evidence type="ECO:0000313" key="7">
    <source>
        <dbReference type="EMBL" id="MDW6004828.1"/>
    </source>
</evidence>
<reference evidence="7 10" key="2">
    <citation type="submission" date="2023-11" db="EMBL/GenBank/DDBJ databases">
        <title>Plant-associative lifestyle of Vibrio porteresiae and its evolutionary dynamics.</title>
        <authorList>
            <person name="Rameshkumar N."/>
            <person name="Kirti K."/>
        </authorList>
    </citation>
    <scope>NUCLEOTIDE SEQUENCE [LARGE SCALE GENOMIC DNA]</scope>
    <source>
        <strain evidence="7 10">MSSRF38</strain>
    </source>
</reference>
<evidence type="ECO:0000313" key="9">
    <source>
        <dbReference type="Proteomes" id="UP000196125"/>
    </source>
</evidence>
<proteinExistence type="inferred from homology"/>
<dbReference type="Pfam" id="PF00126">
    <property type="entry name" value="HTH_1"/>
    <property type="match status" value="1"/>
</dbReference>
<keyword evidence="2" id="KW-0805">Transcription regulation</keyword>
<dbReference type="Gene3D" id="1.10.10.10">
    <property type="entry name" value="Winged helix-like DNA-binding domain superfamily/Winged helix DNA-binding domain"/>
    <property type="match status" value="1"/>
</dbReference>
<protein>
    <submittedName>
        <fullName evidence="8">Hydrogen peroxide-inducible genes activator</fullName>
    </submittedName>
    <submittedName>
        <fullName evidence="7">LysR family transcriptional regulator</fullName>
    </submittedName>
</protein>
<feature type="compositionally biased region" description="Basic and acidic residues" evidence="5">
    <location>
        <begin position="294"/>
        <end position="311"/>
    </location>
</feature>
<evidence type="ECO:0000256" key="1">
    <source>
        <dbReference type="ARBA" id="ARBA00009437"/>
    </source>
</evidence>
<dbReference type="PANTHER" id="PTHR30579:SF7">
    <property type="entry name" value="HTH-TYPE TRANSCRIPTIONAL REGULATOR LRHA-RELATED"/>
    <property type="match status" value="1"/>
</dbReference>
<name>A0A1Y6IWA8_9VIBR</name>
<dbReference type="InterPro" id="IPR000847">
    <property type="entry name" value="LysR_HTH_N"/>
</dbReference>
<sequence>MDIEALRSFLAFVETGSFTRTAKQVHRTQSAISMQMRKLEEQVGRPLFTKRGRNLTLSYDGQRLAPYAKHLLALHDNALAQLRSDAPTTIIRIGCPDDYAESILPRFVPLLHQQWHALDLQITTAPSNRIRIMLDSGHLDAGLVTRAPISEEGYLLQTDQGVWACNPHYNLLAEDPLPVALFQNDCKFRQSAIDGLLKQNRNFKVIASSSSASAQRGLIASGLAIGAMARSSLNHTTVQEIPDKTLPQLPAIEVVLVLSGRAESPISETIAKQLCTQYQSEIQNQTNRQNVSETSDRQKSSDKTRAEKQPA</sequence>
<dbReference type="EMBL" id="JAWRCO010000002">
    <property type="protein sequence ID" value="MDW6004828.1"/>
    <property type="molecule type" value="Genomic_DNA"/>
</dbReference>
<dbReference type="PROSITE" id="PS50931">
    <property type="entry name" value="HTH_LYSR"/>
    <property type="match status" value="1"/>
</dbReference>
<dbReference type="Gene3D" id="3.40.190.10">
    <property type="entry name" value="Periplasmic binding protein-like II"/>
    <property type="match status" value="2"/>
</dbReference>
<dbReference type="SUPFAM" id="SSF53850">
    <property type="entry name" value="Periplasmic binding protein-like II"/>
    <property type="match status" value="1"/>
</dbReference>
<evidence type="ECO:0000256" key="4">
    <source>
        <dbReference type="ARBA" id="ARBA00023163"/>
    </source>
</evidence>
<feature type="domain" description="HTH lysR-type" evidence="6">
    <location>
        <begin position="1"/>
        <end position="58"/>
    </location>
</feature>
<evidence type="ECO:0000313" key="10">
    <source>
        <dbReference type="Proteomes" id="UP001283366"/>
    </source>
</evidence>
<dbReference type="InterPro" id="IPR005119">
    <property type="entry name" value="LysR_subst-bd"/>
</dbReference>
<evidence type="ECO:0000256" key="2">
    <source>
        <dbReference type="ARBA" id="ARBA00023015"/>
    </source>
</evidence>
<dbReference type="GO" id="GO:0003677">
    <property type="term" value="F:DNA binding"/>
    <property type="evidence" value="ECO:0007669"/>
    <property type="project" value="UniProtKB-KW"/>
</dbReference>
<dbReference type="SUPFAM" id="SSF46785">
    <property type="entry name" value="Winged helix' DNA-binding domain"/>
    <property type="match status" value="1"/>
</dbReference>
<dbReference type="AlphaFoldDB" id="A0A1Y6IWA8"/>
<accession>A0A1Y6IWA8</accession>
<reference evidence="8 9" key="1">
    <citation type="submission" date="2017-05" db="EMBL/GenBank/DDBJ databases">
        <authorList>
            <person name="Song R."/>
            <person name="Chenine A.L."/>
            <person name="Ruprecht R.M."/>
        </authorList>
    </citation>
    <scope>NUCLEOTIDE SEQUENCE [LARGE SCALE GENOMIC DNA]</scope>
    <source>
        <strain evidence="8 9">CECT 7927</strain>
    </source>
</reference>
<evidence type="ECO:0000256" key="5">
    <source>
        <dbReference type="SAM" id="MobiDB-lite"/>
    </source>
</evidence>
<organism evidence="8 9">
    <name type="scientific">Vibrio mangrovi</name>
    <dbReference type="NCBI Taxonomy" id="474394"/>
    <lineage>
        <taxon>Bacteria</taxon>
        <taxon>Pseudomonadati</taxon>
        <taxon>Pseudomonadota</taxon>
        <taxon>Gammaproteobacteria</taxon>
        <taxon>Vibrionales</taxon>
        <taxon>Vibrionaceae</taxon>
        <taxon>Vibrio</taxon>
    </lineage>
</organism>
<dbReference type="InterPro" id="IPR050176">
    <property type="entry name" value="LTTR"/>
</dbReference>
<feature type="region of interest" description="Disordered" evidence="5">
    <location>
        <begin position="284"/>
        <end position="311"/>
    </location>
</feature>
<keyword evidence="4" id="KW-0804">Transcription</keyword>
<dbReference type="OrthoDB" id="5723059at2"/>
<dbReference type="InterPro" id="IPR036388">
    <property type="entry name" value="WH-like_DNA-bd_sf"/>
</dbReference>
<gene>
    <name evidence="8" type="primary">oxyR_2</name>
    <name evidence="7" type="ORF">SBX37_18370</name>
    <name evidence="8" type="ORF">VIM7927_02397</name>
</gene>
<dbReference type="Pfam" id="PF03466">
    <property type="entry name" value="LysR_substrate"/>
    <property type="match status" value="1"/>
</dbReference>
<feature type="compositionally biased region" description="Polar residues" evidence="5">
    <location>
        <begin position="284"/>
        <end position="293"/>
    </location>
</feature>
<evidence type="ECO:0000259" key="6">
    <source>
        <dbReference type="PROSITE" id="PS50931"/>
    </source>
</evidence>